<dbReference type="Gene3D" id="3.40.50.10490">
    <property type="entry name" value="Glucose-6-phosphate isomerase like protein, domain 1"/>
    <property type="match status" value="1"/>
</dbReference>
<keyword evidence="3" id="KW-0804">Transcription</keyword>
<gene>
    <name evidence="6" type="ORF">DY78_GL001413</name>
</gene>
<dbReference type="InterPro" id="IPR046348">
    <property type="entry name" value="SIS_dom_sf"/>
</dbReference>
<dbReference type="InterPro" id="IPR035472">
    <property type="entry name" value="RpiR-like_SIS"/>
</dbReference>
<reference evidence="6 7" key="1">
    <citation type="journal article" date="2015" name="Genome Announc.">
        <title>Expanding the biotechnology potential of lactobacilli through comparative genomics of 213 strains and associated genera.</title>
        <authorList>
            <person name="Sun Z."/>
            <person name="Harris H.M."/>
            <person name="McCann A."/>
            <person name="Guo C."/>
            <person name="Argimon S."/>
            <person name="Zhang W."/>
            <person name="Yang X."/>
            <person name="Jeffery I.B."/>
            <person name="Cooney J.C."/>
            <person name="Kagawa T.F."/>
            <person name="Liu W."/>
            <person name="Song Y."/>
            <person name="Salvetti E."/>
            <person name="Wrobel A."/>
            <person name="Rasinkangas P."/>
            <person name="Parkhill J."/>
            <person name="Rea M.C."/>
            <person name="O'Sullivan O."/>
            <person name="Ritari J."/>
            <person name="Douillard F.P."/>
            <person name="Paul Ross R."/>
            <person name="Yang R."/>
            <person name="Briner A.E."/>
            <person name="Felis G.E."/>
            <person name="de Vos W.M."/>
            <person name="Barrangou R."/>
            <person name="Klaenhammer T.R."/>
            <person name="Caufield P.W."/>
            <person name="Cui Y."/>
            <person name="Zhang H."/>
            <person name="O'Toole P.W."/>
        </authorList>
    </citation>
    <scope>NUCLEOTIDE SEQUENCE [LARGE SCALE GENOMIC DNA]</scope>
    <source>
        <strain evidence="6 7">DSM 21115</strain>
    </source>
</reference>
<keyword evidence="2" id="KW-0238">DNA-binding</keyword>
<evidence type="ECO:0008006" key="8">
    <source>
        <dbReference type="Google" id="ProtNLM"/>
    </source>
</evidence>
<dbReference type="GO" id="GO:0003700">
    <property type="term" value="F:DNA-binding transcription factor activity"/>
    <property type="evidence" value="ECO:0007669"/>
    <property type="project" value="InterPro"/>
</dbReference>
<evidence type="ECO:0000259" key="4">
    <source>
        <dbReference type="PROSITE" id="PS51071"/>
    </source>
</evidence>
<comment type="caution">
    <text evidence="6">The sequence shown here is derived from an EMBL/GenBank/DDBJ whole genome shotgun (WGS) entry which is preliminary data.</text>
</comment>
<dbReference type="SUPFAM" id="SSF46689">
    <property type="entry name" value="Homeodomain-like"/>
    <property type="match status" value="1"/>
</dbReference>
<accession>A0A0R2NJM4</accession>
<evidence type="ECO:0000313" key="7">
    <source>
        <dbReference type="Proteomes" id="UP000050920"/>
    </source>
</evidence>
<dbReference type="InterPro" id="IPR000281">
    <property type="entry name" value="HTH_RpiR"/>
</dbReference>
<feature type="domain" description="SIS" evidence="5">
    <location>
        <begin position="105"/>
        <end position="242"/>
    </location>
</feature>
<evidence type="ECO:0000313" key="6">
    <source>
        <dbReference type="EMBL" id="KRO25058.1"/>
    </source>
</evidence>
<name>A0A0R2NJM4_9LACO</name>
<dbReference type="GO" id="GO:0003677">
    <property type="term" value="F:DNA binding"/>
    <property type="evidence" value="ECO:0007669"/>
    <property type="project" value="UniProtKB-KW"/>
</dbReference>
<dbReference type="PROSITE" id="PS51464">
    <property type="entry name" value="SIS"/>
    <property type="match status" value="1"/>
</dbReference>
<evidence type="ECO:0000256" key="3">
    <source>
        <dbReference type="ARBA" id="ARBA00023163"/>
    </source>
</evidence>
<dbReference type="InterPro" id="IPR047640">
    <property type="entry name" value="RpiR-like"/>
</dbReference>
<dbReference type="EMBL" id="AYGX02000155">
    <property type="protein sequence ID" value="KRO25058.1"/>
    <property type="molecule type" value="Genomic_DNA"/>
</dbReference>
<dbReference type="Pfam" id="PF01380">
    <property type="entry name" value="SIS"/>
    <property type="match status" value="1"/>
</dbReference>
<protein>
    <recommendedName>
        <fullName evidence="8">Transcription regulator</fullName>
    </recommendedName>
</protein>
<evidence type="ECO:0000259" key="5">
    <source>
        <dbReference type="PROSITE" id="PS51464"/>
    </source>
</evidence>
<dbReference type="Gene3D" id="1.10.10.10">
    <property type="entry name" value="Winged helix-like DNA-binding domain superfamily/Winged helix DNA-binding domain"/>
    <property type="match status" value="1"/>
</dbReference>
<dbReference type="PROSITE" id="PS51071">
    <property type="entry name" value="HTH_RPIR"/>
    <property type="match status" value="1"/>
</dbReference>
<evidence type="ECO:0000256" key="2">
    <source>
        <dbReference type="ARBA" id="ARBA00023125"/>
    </source>
</evidence>
<dbReference type="PANTHER" id="PTHR30514:SF1">
    <property type="entry name" value="HTH-TYPE TRANSCRIPTIONAL REGULATOR HEXR-RELATED"/>
    <property type="match status" value="1"/>
</dbReference>
<dbReference type="SUPFAM" id="SSF53697">
    <property type="entry name" value="SIS domain"/>
    <property type="match status" value="1"/>
</dbReference>
<keyword evidence="7" id="KW-1185">Reference proteome</keyword>
<proteinExistence type="predicted"/>
<dbReference type="GO" id="GO:1901135">
    <property type="term" value="P:carbohydrate derivative metabolic process"/>
    <property type="evidence" value="ECO:0007669"/>
    <property type="project" value="InterPro"/>
</dbReference>
<evidence type="ECO:0000256" key="1">
    <source>
        <dbReference type="ARBA" id="ARBA00023015"/>
    </source>
</evidence>
<feature type="domain" description="HTH rpiR-type" evidence="4">
    <location>
        <begin position="1"/>
        <end position="73"/>
    </location>
</feature>
<dbReference type="RefSeq" id="WP_024623978.1">
    <property type="nucleotide sequence ID" value="NZ_AYGX02000155.1"/>
</dbReference>
<dbReference type="GO" id="GO:0097367">
    <property type="term" value="F:carbohydrate derivative binding"/>
    <property type="evidence" value="ECO:0007669"/>
    <property type="project" value="InterPro"/>
</dbReference>
<dbReference type="PANTHER" id="PTHR30514">
    <property type="entry name" value="GLUCOKINASE"/>
    <property type="match status" value="1"/>
</dbReference>
<dbReference type="CDD" id="cd05013">
    <property type="entry name" value="SIS_RpiR"/>
    <property type="match status" value="1"/>
</dbReference>
<keyword evidence="1" id="KW-0805">Transcription regulation</keyword>
<dbReference type="InterPro" id="IPR036388">
    <property type="entry name" value="WH-like_DNA-bd_sf"/>
</dbReference>
<sequence>MFSYEQIQQLNQLELTVYDYIISHKKAITKMTIRELAEACHVSTTTVLRFCNKVGLDGFSELKYALKQRLAPAVAEPQMRNVVDSVNEFLTRFKDPSFQASIDEAAQLMMKADLILFFGIGTSGSFARYGARLLANLGFYTLTITDPFQPQPKMLAGQAKIVLVDVSVSGEREQVIKQAQIYRELGAKVVGLTNNGLSPLASLADVNLAYNVHEVLNGDVDLTTQVPVVLILEEIMHAVQKLQ</sequence>
<dbReference type="InterPro" id="IPR001347">
    <property type="entry name" value="SIS_dom"/>
</dbReference>
<dbReference type="Pfam" id="PF01418">
    <property type="entry name" value="HTH_6"/>
    <property type="match status" value="1"/>
</dbReference>
<dbReference type="InterPro" id="IPR009057">
    <property type="entry name" value="Homeodomain-like_sf"/>
</dbReference>
<dbReference type="AlphaFoldDB" id="A0A0R2NJM4"/>
<organism evidence="6 7">
    <name type="scientific">Lactiplantibacillus fabifermentans DSM 21115</name>
    <dbReference type="NCBI Taxonomy" id="1413187"/>
    <lineage>
        <taxon>Bacteria</taxon>
        <taxon>Bacillati</taxon>
        <taxon>Bacillota</taxon>
        <taxon>Bacilli</taxon>
        <taxon>Lactobacillales</taxon>
        <taxon>Lactobacillaceae</taxon>
        <taxon>Lactiplantibacillus</taxon>
    </lineage>
</organism>
<dbReference type="Proteomes" id="UP000050920">
    <property type="component" value="Unassembled WGS sequence"/>
</dbReference>